<dbReference type="PANTHER" id="PTHR43166">
    <property type="entry name" value="AMINO ACID IMPORT ATP-BINDING PROTEIN"/>
    <property type="match status" value="1"/>
</dbReference>
<dbReference type="Pfam" id="PF00005">
    <property type="entry name" value="ABC_tran"/>
    <property type="match status" value="1"/>
</dbReference>
<proteinExistence type="inferred from homology"/>
<comment type="caution">
    <text evidence="10">The sequence shown here is derived from an EMBL/GenBank/DDBJ whole genome shotgun (WGS) entry which is preliminary data.</text>
</comment>
<evidence type="ECO:0000256" key="2">
    <source>
        <dbReference type="ARBA" id="ARBA00005417"/>
    </source>
</evidence>
<protein>
    <submittedName>
        <fullName evidence="10">Amino acid ABC transporter ATP-binding protein</fullName>
    </submittedName>
</protein>
<evidence type="ECO:0000256" key="8">
    <source>
        <dbReference type="ARBA" id="ARBA00023136"/>
    </source>
</evidence>
<accession>A0ABW9A405</accession>
<dbReference type="RefSeq" id="WP_408154260.1">
    <property type="nucleotide sequence ID" value="NZ_JAQQFM010000001.1"/>
</dbReference>
<dbReference type="GO" id="GO:0005524">
    <property type="term" value="F:ATP binding"/>
    <property type="evidence" value="ECO:0007669"/>
    <property type="project" value="UniProtKB-KW"/>
</dbReference>
<dbReference type="EMBL" id="JAQQFM010000001">
    <property type="protein sequence ID" value="MFL9923029.1"/>
    <property type="molecule type" value="Genomic_DNA"/>
</dbReference>
<keyword evidence="7" id="KW-0029">Amino-acid transport</keyword>
<dbReference type="InterPro" id="IPR050086">
    <property type="entry name" value="MetN_ABC_transporter-like"/>
</dbReference>
<sequence>MSQDAVIFDNVIKKYGENLVINGINASVRQGSTVVLCGSSGSGKSTLIRMVNRLEPISGGRIFVDGINIHDALINVNKLRSGIGFVAQSFNLFQHLTALDNVAIALRRVRKMGKDEAASRALTQLRRLGLEAHCAKYPAQLSGGQQQRVAIARVLAMEPKLILFDEPTSALDPEMVGEVLNAMRTLAEEGLTMMCVTHEMHFARQAADQIWFLEQGNLLQDLPAEQFFTGNENERVRRFLNSINH</sequence>
<feature type="domain" description="ABC transporter" evidence="9">
    <location>
        <begin position="6"/>
        <end position="240"/>
    </location>
</feature>
<evidence type="ECO:0000256" key="4">
    <source>
        <dbReference type="ARBA" id="ARBA00022475"/>
    </source>
</evidence>
<evidence type="ECO:0000256" key="1">
    <source>
        <dbReference type="ARBA" id="ARBA00004202"/>
    </source>
</evidence>
<dbReference type="PANTHER" id="PTHR43166:SF9">
    <property type="entry name" value="GLUTAMATE_ASPARTATE IMPORT ATP-BINDING PROTEIN GLTL"/>
    <property type="match status" value="1"/>
</dbReference>
<evidence type="ECO:0000256" key="6">
    <source>
        <dbReference type="ARBA" id="ARBA00022840"/>
    </source>
</evidence>
<evidence type="ECO:0000256" key="3">
    <source>
        <dbReference type="ARBA" id="ARBA00022448"/>
    </source>
</evidence>
<evidence type="ECO:0000313" key="10">
    <source>
        <dbReference type="EMBL" id="MFL9923029.1"/>
    </source>
</evidence>
<evidence type="ECO:0000259" key="9">
    <source>
        <dbReference type="PROSITE" id="PS50893"/>
    </source>
</evidence>
<dbReference type="SUPFAM" id="SSF52540">
    <property type="entry name" value="P-loop containing nucleoside triphosphate hydrolases"/>
    <property type="match status" value="1"/>
</dbReference>
<keyword evidence="3" id="KW-0813">Transport</keyword>
<evidence type="ECO:0000313" key="11">
    <source>
        <dbReference type="Proteomes" id="UP001629246"/>
    </source>
</evidence>
<dbReference type="Gene3D" id="3.40.50.300">
    <property type="entry name" value="P-loop containing nucleotide triphosphate hydrolases"/>
    <property type="match status" value="1"/>
</dbReference>
<keyword evidence="4" id="KW-1003">Cell membrane</keyword>
<keyword evidence="8" id="KW-0472">Membrane</keyword>
<name>A0ABW9A405_9BURK</name>
<keyword evidence="6 10" id="KW-0067">ATP-binding</keyword>
<organism evidence="10 11">
    <name type="scientific">Herbaspirillum lusitanum</name>
    <dbReference type="NCBI Taxonomy" id="213312"/>
    <lineage>
        <taxon>Bacteria</taxon>
        <taxon>Pseudomonadati</taxon>
        <taxon>Pseudomonadota</taxon>
        <taxon>Betaproteobacteria</taxon>
        <taxon>Burkholderiales</taxon>
        <taxon>Oxalobacteraceae</taxon>
        <taxon>Herbaspirillum</taxon>
    </lineage>
</organism>
<dbReference type="Proteomes" id="UP001629246">
    <property type="component" value="Unassembled WGS sequence"/>
</dbReference>
<dbReference type="InterPro" id="IPR003439">
    <property type="entry name" value="ABC_transporter-like_ATP-bd"/>
</dbReference>
<comment type="similarity">
    <text evidence="2">Belongs to the ABC transporter superfamily.</text>
</comment>
<keyword evidence="5" id="KW-0547">Nucleotide-binding</keyword>
<evidence type="ECO:0000256" key="7">
    <source>
        <dbReference type="ARBA" id="ARBA00022970"/>
    </source>
</evidence>
<dbReference type="InterPro" id="IPR030679">
    <property type="entry name" value="ABC_ATPase_HisP-typ"/>
</dbReference>
<dbReference type="SMART" id="SM00382">
    <property type="entry name" value="AAA"/>
    <property type="match status" value="1"/>
</dbReference>
<gene>
    <name evidence="10" type="ORF">PQR62_02040</name>
</gene>
<dbReference type="InterPro" id="IPR003593">
    <property type="entry name" value="AAA+_ATPase"/>
</dbReference>
<comment type="subcellular location">
    <subcellularLocation>
        <location evidence="1">Cell membrane</location>
        <topology evidence="1">Peripheral membrane protein</topology>
    </subcellularLocation>
</comment>
<dbReference type="PIRSF" id="PIRSF039085">
    <property type="entry name" value="ABC_ATPase_HisP"/>
    <property type="match status" value="1"/>
</dbReference>
<dbReference type="PROSITE" id="PS50893">
    <property type="entry name" value="ABC_TRANSPORTER_2"/>
    <property type="match status" value="1"/>
</dbReference>
<dbReference type="PROSITE" id="PS00211">
    <property type="entry name" value="ABC_TRANSPORTER_1"/>
    <property type="match status" value="1"/>
</dbReference>
<keyword evidence="11" id="KW-1185">Reference proteome</keyword>
<dbReference type="InterPro" id="IPR027417">
    <property type="entry name" value="P-loop_NTPase"/>
</dbReference>
<evidence type="ECO:0000256" key="5">
    <source>
        <dbReference type="ARBA" id="ARBA00022741"/>
    </source>
</evidence>
<reference evidence="10 11" key="1">
    <citation type="journal article" date="2024" name="Chem. Sci.">
        <title>Discovery of megapolipeptins by genome mining of a Burkholderiales bacteria collection.</title>
        <authorList>
            <person name="Paulo B.S."/>
            <person name="Recchia M.J.J."/>
            <person name="Lee S."/>
            <person name="Fergusson C.H."/>
            <person name="Romanowski S.B."/>
            <person name="Hernandez A."/>
            <person name="Krull N."/>
            <person name="Liu D.Y."/>
            <person name="Cavanagh H."/>
            <person name="Bos A."/>
            <person name="Gray C.A."/>
            <person name="Murphy B.T."/>
            <person name="Linington R.G."/>
            <person name="Eustaquio A.S."/>
        </authorList>
    </citation>
    <scope>NUCLEOTIDE SEQUENCE [LARGE SCALE GENOMIC DNA]</scope>
    <source>
        <strain evidence="10 11">RL21-008-BIB-A</strain>
    </source>
</reference>
<dbReference type="InterPro" id="IPR017871">
    <property type="entry name" value="ABC_transporter-like_CS"/>
</dbReference>